<keyword evidence="2" id="KW-1185">Reference proteome</keyword>
<dbReference type="EMBL" id="JAPZBU010000003">
    <property type="protein sequence ID" value="KAJ5414296.1"/>
    <property type="molecule type" value="Genomic_DNA"/>
</dbReference>
<sequence length="87" mass="10378">MDEAAVQRLCEAMTPEEHREKHREHCYAELQQWFLPAVESFPEIEEGETDFEGWMNYSIFTLMRLWELLDDGMYMEDASHEAEDGVF</sequence>
<evidence type="ECO:0000313" key="2">
    <source>
        <dbReference type="Proteomes" id="UP001147747"/>
    </source>
</evidence>
<dbReference type="RefSeq" id="XP_056494142.1">
    <property type="nucleotide sequence ID" value="XM_056625560.1"/>
</dbReference>
<evidence type="ECO:0000313" key="1">
    <source>
        <dbReference type="EMBL" id="KAJ5414296.1"/>
    </source>
</evidence>
<name>A0A9W9WBH2_9EURO</name>
<dbReference type="GeneID" id="81364540"/>
<accession>A0A9W9WBH2</accession>
<dbReference type="AlphaFoldDB" id="A0A9W9WBH2"/>
<dbReference type="OrthoDB" id="4424523at2759"/>
<dbReference type="Proteomes" id="UP001147747">
    <property type="component" value="Unassembled WGS sequence"/>
</dbReference>
<protein>
    <submittedName>
        <fullName evidence="1">Uncharacterized protein</fullName>
    </submittedName>
</protein>
<proteinExistence type="predicted"/>
<organism evidence="1 2">
    <name type="scientific">Penicillium cosmopolitanum</name>
    <dbReference type="NCBI Taxonomy" id="1131564"/>
    <lineage>
        <taxon>Eukaryota</taxon>
        <taxon>Fungi</taxon>
        <taxon>Dikarya</taxon>
        <taxon>Ascomycota</taxon>
        <taxon>Pezizomycotina</taxon>
        <taxon>Eurotiomycetes</taxon>
        <taxon>Eurotiomycetidae</taxon>
        <taxon>Eurotiales</taxon>
        <taxon>Aspergillaceae</taxon>
        <taxon>Penicillium</taxon>
    </lineage>
</organism>
<reference evidence="1" key="2">
    <citation type="journal article" date="2023" name="IMA Fungus">
        <title>Comparative genomic study of the Penicillium genus elucidates a diverse pangenome and 15 lateral gene transfer events.</title>
        <authorList>
            <person name="Petersen C."/>
            <person name="Sorensen T."/>
            <person name="Nielsen M.R."/>
            <person name="Sondergaard T.E."/>
            <person name="Sorensen J.L."/>
            <person name="Fitzpatrick D.A."/>
            <person name="Frisvad J.C."/>
            <person name="Nielsen K.L."/>
        </authorList>
    </citation>
    <scope>NUCLEOTIDE SEQUENCE</scope>
    <source>
        <strain evidence="1">IBT 29677</strain>
    </source>
</reference>
<comment type="caution">
    <text evidence="1">The sequence shown here is derived from an EMBL/GenBank/DDBJ whole genome shotgun (WGS) entry which is preliminary data.</text>
</comment>
<reference evidence="1" key="1">
    <citation type="submission" date="2022-12" db="EMBL/GenBank/DDBJ databases">
        <authorList>
            <person name="Petersen C."/>
        </authorList>
    </citation>
    <scope>NUCLEOTIDE SEQUENCE</scope>
    <source>
        <strain evidence="1">IBT 29677</strain>
    </source>
</reference>
<gene>
    <name evidence="1" type="ORF">N7509_000923</name>
</gene>